<keyword evidence="4" id="KW-0106">Calcium</keyword>
<dbReference type="PROSITE" id="PS00149">
    <property type="entry name" value="SULFATASE_2"/>
    <property type="match status" value="1"/>
</dbReference>
<comment type="caution">
    <text evidence="6">The sequence shown here is derived from an EMBL/GenBank/DDBJ whole genome shotgun (WGS) entry which is preliminary data.</text>
</comment>
<gene>
    <name evidence="6" type="ORF">GQS65_10985</name>
</gene>
<evidence type="ECO:0000259" key="5">
    <source>
        <dbReference type="Pfam" id="PF00884"/>
    </source>
</evidence>
<dbReference type="GO" id="GO:0046872">
    <property type="term" value="F:metal ion binding"/>
    <property type="evidence" value="ECO:0007669"/>
    <property type="project" value="UniProtKB-KW"/>
</dbReference>
<dbReference type="InterPro" id="IPR024607">
    <property type="entry name" value="Sulfatase_CS"/>
</dbReference>
<sequence length="457" mass="51246">MTASERPNVLVVLTDQQRHDTVGAYDSPMDLTPTLDAMADRGTRVEHAVASQPLCGPSRACLQTGQYATTNGCWKNGVPLPHDADHLLARQFDGAGYETAYVGKWHLAGTQDDPVPPGERGGYDHWVAADVPEFTSHPYEGHLFDADGERVTFEDRYRVDAYTDHAVETLETVSTSDDPFFCFLSYLEPHHQNDMETFVAPEGYAERDDAPWVPPDLRERPGDWYAELPDYYGICRRIDENLDRLLKTLDRLDEREDTVVLFTSDHGCHFRTRPGEYKRSAHEASIRVPFVMSGPGFDNGGVVEDPVELVDVAPTLLDAAAIDVPDAMQGRSLLSLLRTTDDPGGDGADDWRDEAFVQISESEIGRAIRTDRWTYAIAAPAIDGWQGGMDEPSSDTYVERYLYDLRADPAERINLVGRPEYREVADELLERLANRMVAAGEDRPEILPFENPGYREY</sequence>
<dbReference type="SUPFAM" id="SSF53649">
    <property type="entry name" value="Alkaline phosphatase-like"/>
    <property type="match status" value="1"/>
</dbReference>
<dbReference type="PANTHER" id="PTHR42693:SF53">
    <property type="entry name" value="ENDO-4-O-SULFATASE"/>
    <property type="match status" value="1"/>
</dbReference>
<evidence type="ECO:0000313" key="7">
    <source>
        <dbReference type="Proteomes" id="UP000451471"/>
    </source>
</evidence>
<comment type="similarity">
    <text evidence="1">Belongs to the sulfatase family.</text>
</comment>
<keyword evidence="3 6" id="KW-0378">Hydrolase</keyword>
<evidence type="ECO:0000313" key="6">
    <source>
        <dbReference type="EMBL" id="MWG35005.1"/>
    </source>
</evidence>
<dbReference type="OrthoDB" id="145229at2157"/>
<protein>
    <submittedName>
        <fullName evidence="6">Sulfatase-like hydrolase/transferase</fullName>
    </submittedName>
</protein>
<dbReference type="InterPro" id="IPR000917">
    <property type="entry name" value="Sulfatase_N"/>
</dbReference>
<feature type="domain" description="Sulfatase N-terminal" evidence="5">
    <location>
        <begin position="7"/>
        <end position="320"/>
    </location>
</feature>
<reference evidence="6 7" key="1">
    <citation type="submission" date="2019-12" db="EMBL/GenBank/DDBJ databases">
        <title>Halocatena pleomorpha gen. nov. sp. nov., an extremely halophilic archaeon of family Halobacteriaceae isolated from saltpan soil.</title>
        <authorList>
            <person name="Pal Y."/>
            <person name="Verma A."/>
            <person name="Krishnamurthi S."/>
            <person name="Kumar P."/>
        </authorList>
    </citation>
    <scope>NUCLEOTIDE SEQUENCE [LARGE SCALE GENOMIC DNA]</scope>
    <source>
        <strain evidence="6 7">JCM 16495</strain>
    </source>
</reference>
<evidence type="ECO:0000256" key="4">
    <source>
        <dbReference type="ARBA" id="ARBA00022837"/>
    </source>
</evidence>
<dbReference type="CDD" id="cd16152">
    <property type="entry name" value="sulfatase_like"/>
    <property type="match status" value="1"/>
</dbReference>
<proteinExistence type="inferred from homology"/>
<dbReference type="GO" id="GO:0004065">
    <property type="term" value="F:arylsulfatase activity"/>
    <property type="evidence" value="ECO:0007669"/>
    <property type="project" value="TreeGrafter"/>
</dbReference>
<dbReference type="EMBL" id="WSZK01000016">
    <property type="protein sequence ID" value="MWG35005.1"/>
    <property type="molecule type" value="Genomic_DNA"/>
</dbReference>
<dbReference type="Proteomes" id="UP000451471">
    <property type="component" value="Unassembled WGS sequence"/>
</dbReference>
<dbReference type="PANTHER" id="PTHR42693">
    <property type="entry name" value="ARYLSULFATASE FAMILY MEMBER"/>
    <property type="match status" value="1"/>
</dbReference>
<keyword evidence="6" id="KW-0808">Transferase</keyword>
<dbReference type="Pfam" id="PF00884">
    <property type="entry name" value="Sulfatase"/>
    <property type="match status" value="1"/>
</dbReference>
<dbReference type="AlphaFoldDB" id="A0A6B0GSD0"/>
<dbReference type="InterPro" id="IPR017850">
    <property type="entry name" value="Alkaline_phosphatase_core_sf"/>
</dbReference>
<keyword evidence="2" id="KW-0479">Metal-binding</keyword>
<evidence type="ECO:0000256" key="1">
    <source>
        <dbReference type="ARBA" id="ARBA00008779"/>
    </source>
</evidence>
<dbReference type="Gene3D" id="3.40.720.10">
    <property type="entry name" value="Alkaline Phosphatase, subunit A"/>
    <property type="match status" value="1"/>
</dbReference>
<name>A0A6B0GSD0_9EURY</name>
<dbReference type="InterPro" id="IPR050738">
    <property type="entry name" value="Sulfatase"/>
</dbReference>
<accession>A0A6B0GSD0</accession>
<evidence type="ECO:0000256" key="2">
    <source>
        <dbReference type="ARBA" id="ARBA00022723"/>
    </source>
</evidence>
<organism evidence="6 7">
    <name type="scientific">Halomarina oriensis</name>
    <dbReference type="NCBI Taxonomy" id="671145"/>
    <lineage>
        <taxon>Archaea</taxon>
        <taxon>Methanobacteriati</taxon>
        <taxon>Methanobacteriota</taxon>
        <taxon>Stenosarchaea group</taxon>
        <taxon>Halobacteria</taxon>
        <taxon>Halobacteriales</taxon>
        <taxon>Natronomonadaceae</taxon>
        <taxon>Halomarina</taxon>
    </lineage>
</organism>
<evidence type="ECO:0000256" key="3">
    <source>
        <dbReference type="ARBA" id="ARBA00022801"/>
    </source>
</evidence>
<dbReference type="RefSeq" id="WP_158204700.1">
    <property type="nucleotide sequence ID" value="NZ_WSZK01000016.1"/>
</dbReference>
<dbReference type="GO" id="GO:0016740">
    <property type="term" value="F:transferase activity"/>
    <property type="evidence" value="ECO:0007669"/>
    <property type="project" value="UniProtKB-KW"/>
</dbReference>
<keyword evidence="7" id="KW-1185">Reference proteome</keyword>